<feature type="chain" id="PRO_5020967315" evidence="1">
    <location>
        <begin position="24"/>
        <end position="173"/>
    </location>
</feature>
<dbReference type="EMBL" id="QYBC01000009">
    <property type="protein sequence ID" value="RYB04739.1"/>
    <property type="molecule type" value="Genomic_DNA"/>
</dbReference>
<evidence type="ECO:0000259" key="2">
    <source>
        <dbReference type="Pfam" id="PF13628"/>
    </source>
</evidence>
<evidence type="ECO:0000256" key="1">
    <source>
        <dbReference type="SAM" id="SignalP"/>
    </source>
</evidence>
<keyword evidence="4" id="KW-1185">Reference proteome</keyword>
<dbReference type="Pfam" id="PF13628">
    <property type="entry name" value="DUF4142"/>
    <property type="match status" value="1"/>
</dbReference>
<evidence type="ECO:0000313" key="4">
    <source>
        <dbReference type="Proteomes" id="UP000289411"/>
    </source>
</evidence>
<reference evidence="3 4" key="2">
    <citation type="submission" date="2019-02" db="EMBL/GenBank/DDBJ databases">
        <title>'Lichenibacterium ramalinii' gen. nov. sp. nov., 'Lichenibacterium minor' gen. nov. sp. nov.</title>
        <authorList>
            <person name="Pankratov T."/>
        </authorList>
    </citation>
    <scope>NUCLEOTIDE SEQUENCE [LARGE SCALE GENOMIC DNA]</scope>
    <source>
        <strain evidence="3 4">RmlP001</strain>
    </source>
</reference>
<dbReference type="OrthoDB" id="9101320at2"/>
<dbReference type="PANTHER" id="PTHR38593">
    <property type="entry name" value="BLR2558 PROTEIN"/>
    <property type="match status" value="1"/>
</dbReference>
<organism evidence="3 4">
    <name type="scientific">Lichenibacterium ramalinae</name>
    <dbReference type="NCBI Taxonomy" id="2316527"/>
    <lineage>
        <taxon>Bacteria</taxon>
        <taxon>Pseudomonadati</taxon>
        <taxon>Pseudomonadota</taxon>
        <taxon>Alphaproteobacteria</taxon>
        <taxon>Hyphomicrobiales</taxon>
        <taxon>Lichenihabitantaceae</taxon>
        <taxon>Lichenibacterium</taxon>
    </lineage>
</organism>
<reference evidence="3 4" key="1">
    <citation type="submission" date="2018-09" db="EMBL/GenBank/DDBJ databases">
        <authorList>
            <person name="Grouzdev D.S."/>
            <person name="Krutkina M.S."/>
        </authorList>
    </citation>
    <scope>NUCLEOTIDE SEQUENCE [LARGE SCALE GENOMIC DNA]</scope>
    <source>
        <strain evidence="3 4">RmlP001</strain>
    </source>
</reference>
<keyword evidence="1" id="KW-0732">Signal</keyword>
<dbReference type="InterPro" id="IPR025419">
    <property type="entry name" value="DUF4142"/>
</dbReference>
<accession>A0A4Q2REU7</accession>
<feature type="signal peptide" evidence="1">
    <location>
        <begin position="1"/>
        <end position="23"/>
    </location>
</feature>
<dbReference type="AlphaFoldDB" id="A0A4Q2REU7"/>
<sequence length="173" mass="17815">MAKTGLWAMAALAVVAGGSGASAQTPVPPSPKDFVLATAQTDRYEIMAASVASAQAQDPRVRSLAQQLLGDHTRARDALRQAAVAAGLPAPPDGMSSDEASLLAGLQGLRGRDFDRAYARQQVLVHTQAVAVADSFAAAGADPTLRKAAQAELPTLRDHLKAAQQLRADLGGP</sequence>
<dbReference type="RefSeq" id="WP_129219498.1">
    <property type="nucleotide sequence ID" value="NZ_QYBC01000009.1"/>
</dbReference>
<gene>
    <name evidence="3" type="ORF">D3272_12405</name>
</gene>
<evidence type="ECO:0000313" key="3">
    <source>
        <dbReference type="EMBL" id="RYB04739.1"/>
    </source>
</evidence>
<dbReference type="Gene3D" id="1.20.1260.10">
    <property type="match status" value="1"/>
</dbReference>
<dbReference type="PANTHER" id="PTHR38593:SF1">
    <property type="entry name" value="BLR2558 PROTEIN"/>
    <property type="match status" value="1"/>
</dbReference>
<dbReference type="InterPro" id="IPR012347">
    <property type="entry name" value="Ferritin-like"/>
</dbReference>
<comment type="caution">
    <text evidence="3">The sequence shown here is derived from an EMBL/GenBank/DDBJ whole genome shotgun (WGS) entry which is preliminary data.</text>
</comment>
<dbReference type="Proteomes" id="UP000289411">
    <property type="component" value="Unassembled WGS sequence"/>
</dbReference>
<feature type="domain" description="DUF4142" evidence="2">
    <location>
        <begin position="31"/>
        <end position="166"/>
    </location>
</feature>
<protein>
    <submittedName>
        <fullName evidence="3">DUF4142 domain-containing protein</fullName>
    </submittedName>
</protein>
<name>A0A4Q2REU7_9HYPH</name>
<proteinExistence type="predicted"/>